<comment type="caution">
    <text evidence="2">The sequence shown here is derived from an EMBL/GenBank/DDBJ whole genome shotgun (WGS) entry which is preliminary data.</text>
</comment>
<dbReference type="Proteomes" id="UP001160148">
    <property type="component" value="Unassembled WGS sequence"/>
</dbReference>
<dbReference type="InterPro" id="IPR008906">
    <property type="entry name" value="HATC_C_dom"/>
</dbReference>
<dbReference type="SUPFAM" id="SSF53098">
    <property type="entry name" value="Ribonuclease H-like"/>
    <property type="match status" value="1"/>
</dbReference>
<name>A0AAV0XEL6_9HEMI</name>
<organism evidence="2 3">
    <name type="scientific">Macrosiphum euphorbiae</name>
    <name type="common">potato aphid</name>
    <dbReference type="NCBI Taxonomy" id="13131"/>
    <lineage>
        <taxon>Eukaryota</taxon>
        <taxon>Metazoa</taxon>
        <taxon>Ecdysozoa</taxon>
        <taxon>Arthropoda</taxon>
        <taxon>Hexapoda</taxon>
        <taxon>Insecta</taxon>
        <taxon>Pterygota</taxon>
        <taxon>Neoptera</taxon>
        <taxon>Paraneoptera</taxon>
        <taxon>Hemiptera</taxon>
        <taxon>Sternorrhyncha</taxon>
        <taxon>Aphidomorpha</taxon>
        <taxon>Aphidoidea</taxon>
        <taxon>Aphididae</taxon>
        <taxon>Macrosiphini</taxon>
        <taxon>Macrosiphum</taxon>
    </lineage>
</organism>
<evidence type="ECO:0000313" key="2">
    <source>
        <dbReference type="EMBL" id="CAI6366790.1"/>
    </source>
</evidence>
<protein>
    <recommendedName>
        <fullName evidence="1">HAT C-terminal dimerisation domain-containing protein</fullName>
    </recommendedName>
</protein>
<sequence length="94" mass="10910">MRTILMRDEIRSYLDKGVVGLKDEPIIVWENIKGAFPNLYTLARKYLSISATSVPSERLFSRTGNIMTKSRNRLLGSRLSKLVFLQSLDNKYWQ</sequence>
<dbReference type="EMBL" id="CARXXK010000004">
    <property type="protein sequence ID" value="CAI6366790.1"/>
    <property type="molecule type" value="Genomic_DNA"/>
</dbReference>
<dbReference type="GO" id="GO:0046983">
    <property type="term" value="F:protein dimerization activity"/>
    <property type="evidence" value="ECO:0007669"/>
    <property type="project" value="InterPro"/>
</dbReference>
<feature type="domain" description="HAT C-terminal dimerisation" evidence="1">
    <location>
        <begin position="9"/>
        <end position="87"/>
    </location>
</feature>
<proteinExistence type="predicted"/>
<accession>A0AAV0XEL6</accession>
<evidence type="ECO:0000313" key="3">
    <source>
        <dbReference type="Proteomes" id="UP001160148"/>
    </source>
</evidence>
<dbReference type="PANTHER" id="PTHR47611:SF3">
    <property type="entry name" value="HAT C-TERMINAL DIMERISATION DOMAIN-CONTAINING PROTEIN"/>
    <property type="match status" value="1"/>
</dbReference>
<dbReference type="Pfam" id="PF05699">
    <property type="entry name" value="Dimer_Tnp_hAT"/>
    <property type="match status" value="1"/>
</dbReference>
<evidence type="ECO:0000259" key="1">
    <source>
        <dbReference type="Pfam" id="PF05699"/>
    </source>
</evidence>
<keyword evidence="3" id="KW-1185">Reference proteome</keyword>
<dbReference type="PANTHER" id="PTHR47611">
    <property type="entry name" value="HAT DIMERISATION DOMAIN, C-TERMINAL"/>
    <property type="match status" value="1"/>
</dbReference>
<gene>
    <name evidence="2" type="ORF">MEUPH1_LOCUS21334</name>
</gene>
<reference evidence="2 3" key="1">
    <citation type="submission" date="2023-01" db="EMBL/GenBank/DDBJ databases">
        <authorList>
            <person name="Whitehead M."/>
        </authorList>
    </citation>
    <scope>NUCLEOTIDE SEQUENCE [LARGE SCALE GENOMIC DNA]</scope>
</reference>
<dbReference type="InterPro" id="IPR012337">
    <property type="entry name" value="RNaseH-like_sf"/>
</dbReference>
<dbReference type="AlphaFoldDB" id="A0AAV0XEL6"/>